<dbReference type="CDD" id="cd06261">
    <property type="entry name" value="TM_PBP2"/>
    <property type="match status" value="1"/>
</dbReference>
<dbReference type="PANTHER" id="PTHR43163">
    <property type="entry name" value="DIPEPTIDE TRANSPORT SYSTEM PERMEASE PROTEIN DPPB-RELATED"/>
    <property type="match status" value="1"/>
</dbReference>
<comment type="similarity">
    <text evidence="7">Belongs to the binding-protein-dependent transport system permease family.</text>
</comment>
<dbReference type="AlphaFoldDB" id="A0A6G4U383"/>
<feature type="transmembrane region" description="Helical" evidence="7">
    <location>
        <begin position="101"/>
        <end position="119"/>
    </location>
</feature>
<dbReference type="InterPro" id="IPR000515">
    <property type="entry name" value="MetI-like"/>
</dbReference>
<keyword evidence="3" id="KW-1003">Cell membrane</keyword>
<dbReference type="GO" id="GO:0055085">
    <property type="term" value="P:transmembrane transport"/>
    <property type="evidence" value="ECO:0007669"/>
    <property type="project" value="InterPro"/>
</dbReference>
<dbReference type="PANTHER" id="PTHR43163:SF7">
    <property type="entry name" value="DIPEPTIDE-TRANSPORT INTEGRAL MEMBRANE PROTEIN ABC TRANSPORTER DPPB-RELATED"/>
    <property type="match status" value="1"/>
</dbReference>
<feature type="domain" description="ABC transmembrane type-1" evidence="8">
    <location>
        <begin position="95"/>
        <end position="297"/>
    </location>
</feature>
<dbReference type="Pfam" id="PF19300">
    <property type="entry name" value="BPD_transp_1_N"/>
    <property type="match status" value="1"/>
</dbReference>
<keyword evidence="2 7" id="KW-0813">Transport</keyword>
<keyword evidence="4 7" id="KW-0812">Transmembrane</keyword>
<evidence type="ECO:0000256" key="1">
    <source>
        <dbReference type="ARBA" id="ARBA00004651"/>
    </source>
</evidence>
<dbReference type="EMBL" id="JAAKZV010000069">
    <property type="protein sequence ID" value="NGN65691.1"/>
    <property type="molecule type" value="Genomic_DNA"/>
</dbReference>
<sequence>MWRYTVRRILQMIPVLIGTTFIIYAMVFALPGDPIQALAGSKPLPQSVINALHERYNLDDPLVVQYAKYMANAFQGDFGETFYGQSVTSALESRWPVTLKLALVAWVFELVAGVTLGVWAGLRRGKFTDRVILGGTTLIIAVPTFVVAYSAQLLLGVKWDIFPVAGTQEGWVSYILPGIVLGSFSLAFVARLVRTSIAENLRADYMRTARAKGLPKHRVVVRHLLRNSLIPVVTYLGVDLGSLMSGALVVEAVFNMPGIGQGIFQAVQTKQGTLVVGVTTILVLIYLFANLIVDLLYGVLDPRIRYE</sequence>
<evidence type="ECO:0000256" key="4">
    <source>
        <dbReference type="ARBA" id="ARBA00022692"/>
    </source>
</evidence>
<evidence type="ECO:0000313" key="9">
    <source>
        <dbReference type="EMBL" id="NGN65691.1"/>
    </source>
</evidence>
<dbReference type="Gene3D" id="1.10.3720.10">
    <property type="entry name" value="MetI-like"/>
    <property type="match status" value="1"/>
</dbReference>
<feature type="transmembrane region" description="Helical" evidence="7">
    <location>
        <begin position="274"/>
        <end position="300"/>
    </location>
</feature>
<protein>
    <submittedName>
        <fullName evidence="9">ABC transporter permease</fullName>
    </submittedName>
</protein>
<organism evidence="9 10">
    <name type="scientific">Streptomyces coryli</name>
    <dbReference type="NCBI Taxonomy" id="1128680"/>
    <lineage>
        <taxon>Bacteria</taxon>
        <taxon>Bacillati</taxon>
        <taxon>Actinomycetota</taxon>
        <taxon>Actinomycetes</taxon>
        <taxon>Kitasatosporales</taxon>
        <taxon>Streptomycetaceae</taxon>
        <taxon>Streptomyces</taxon>
    </lineage>
</organism>
<comment type="caution">
    <text evidence="9">The sequence shown here is derived from an EMBL/GenBank/DDBJ whole genome shotgun (WGS) entry which is preliminary data.</text>
</comment>
<feature type="transmembrane region" description="Helical" evidence="7">
    <location>
        <begin position="232"/>
        <end position="254"/>
    </location>
</feature>
<comment type="subcellular location">
    <subcellularLocation>
        <location evidence="1 7">Cell membrane</location>
        <topology evidence="1 7">Multi-pass membrane protein</topology>
    </subcellularLocation>
</comment>
<evidence type="ECO:0000256" key="2">
    <source>
        <dbReference type="ARBA" id="ARBA00022448"/>
    </source>
</evidence>
<dbReference type="Pfam" id="PF00528">
    <property type="entry name" value="BPD_transp_1"/>
    <property type="match status" value="1"/>
</dbReference>
<feature type="transmembrane region" description="Helical" evidence="7">
    <location>
        <begin position="171"/>
        <end position="193"/>
    </location>
</feature>
<reference evidence="9 10" key="1">
    <citation type="submission" date="2020-02" db="EMBL/GenBank/DDBJ databases">
        <title>Whole-genome analyses of novel actinobacteria.</title>
        <authorList>
            <person name="Sahin N."/>
        </authorList>
    </citation>
    <scope>NUCLEOTIDE SEQUENCE [LARGE SCALE GENOMIC DNA]</scope>
    <source>
        <strain evidence="9 10">A7024</strain>
    </source>
</reference>
<evidence type="ECO:0000259" key="8">
    <source>
        <dbReference type="PROSITE" id="PS50928"/>
    </source>
</evidence>
<feature type="transmembrane region" description="Helical" evidence="7">
    <location>
        <begin position="12"/>
        <end position="30"/>
    </location>
</feature>
<proteinExistence type="inferred from homology"/>
<dbReference type="Proteomes" id="UP000481583">
    <property type="component" value="Unassembled WGS sequence"/>
</dbReference>
<gene>
    <name evidence="9" type="ORF">G5C51_17510</name>
</gene>
<evidence type="ECO:0000256" key="7">
    <source>
        <dbReference type="RuleBase" id="RU363032"/>
    </source>
</evidence>
<feature type="transmembrane region" description="Helical" evidence="7">
    <location>
        <begin position="131"/>
        <end position="151"/>
    </location>
</feature>
<keyword evidence="6 7" id="KW-0472">Membrane</keyword>
<dbReference type="InterPro" id="IPR035906">
    <property type="entry name" value="MetI-like_sf"/>
</dbReference>
<dbReference type="PROSITE" id="PS50928">
    <property type="entry name" value="ABC_TM1"/>
    <property type="match status" value="1"/>
</dbReference>
<accession>A0A6G4U383</accession>
<evidence type="ECO:0000256" key="3">
    <source>
        <dbReference type="ARBA" id="ARBA00022475"/>
    </source>
</evidence>
<evidence type="ECO:0000313" key="10">
    <source>
        <dbReference type="Proteomes" id="UP000481583"/>
    </source>
</evidence>
<dbReference type="SUPFAM" id="SSF161098">
    <property type="entry name" value="MetI-like"/>
    <property type="match status" value="1"/>
</dbReference>
<evidence type="ECO:0000256" key="5">
    <source>
        <dbReference type="ARBA" id="ARBA00022989"/>
    </source>
</evidence>
<keyword evidence="5 7" id="KW-1133">Transmembrane helix</keyword>
<evidence type="ECO:0000256" key="6">
    <source>
        <dbReference type="ARBA" id="ARBA00023136"/>
    </source>
</evidence>
<dbReference type="InterPro" id="IPR045621">
    <property type="entry name" value="BPD_transp_1_N"/>
</dbReference>
<name>A0A6G4U383_9ACTN</name>
<dbReference type="RefSeq" id="WP_165238369.1">
    <property type="nucleotide sequence ID" value="NZ_JAAKZV010000069.1"/>
</dbReference>
<keyword evidence="10" id="KW-1185">Reference proteome</keyword>
<dbReference type="GO" id="GO:0005886">
    <property type="term" value="C:plasma membrane"/>
    <property type="evidence" value="ECO:0007669"/>
    <property type="project" value="UniProtKB-SubCell"/>
</dbReference>